<evidence type="ECO:0000313" key="2">
    <source>
        <dbReference type="EMBL" id="EEB15218.1"/>
    </source>
</evidence>
<feature type="transmembrane region" description="Helical" evidence="1">
    <location>
        <begin position="63"/>
        <end position="84"/>
    </location>
</feature>
<evidence type="ECO:0000256" key="1">
    <source>
        <dbReference type="SAM" id="Phobius"/>
    </source>
</evidence>
<dbReference type="GeneID" id="8232056"/>
<keyword evidence="1" id="KW-0472">Membrane</keyword>
<gene>
    <name evidence="3" type="primary">8232056</name>
    <name evidence="2" type="ORF">Phum_PHUM356080</name>
</gene>
<keyword evidence="1" id="KW-0812">Transmembrane</keyword>
<dbReference type="EnsemblMetazoa" id="PHUM356080-RA">
    <property type="protein sequence ID" value="PHUM356080-PA"/>
    <property type="gene ID" value="PHUM356080"/>
</dbReference>
<sequence>MVDSSYDEMTTTEGNCNENLERNLLALRYPFAFVLRVRVGQIVCGICTLVMGAVAFIDEKTEINMGVGVMAGASMIIAAANSIYYSRGFDGYQPATVKTGRLAKFRFLGSTLRIMILNGILWAVASILEFVLVINYLWHPFFCHVSNNENNNYVEIQLN</sequence>
<feature type="transmembrane region" description="Helical" evidence="1">
    <location>
        <begin position="37"/>
        <end position="57"/>
    </location>
</feature>
<dbReference type="AlphaFoldDB" id="E0VPB2"/>
<evidence type="ECO:0000313" key="4">
    <source>
        <dbReference type="Proteomes" id="UP000009046"/>
    </source>
</evidence>
<dbReference type="VEuPathDB" id="VectorBase:PHUM356080"/>
<reference evidence="2" key="1">
    <citation type="submission" date="2007-04" db="EMBL/GenBank/DDBJ databases">
        <title>Annotation of Pediculus humanus corporis strain USDA.</title>
        <authorList>
            <person name="Kirkness E."/>
            <person name="Hannick L."/>
            <person name="Hass B."/>
            <person name="Bruggner R."/>
            <person name="Lawson D."/>
            <person name="Bidwell S."/>
            <person name="Joardar V."/>
            <person name="Caler E."/>
            <person name="Walenz B."/>
            <person name="Inman J."/>
            <person name="Schobel S."/>
            <person name="Galinsky K."/>
            <person name="Amedeo P."/>
            <person name="Strausberg R."/>
        </authorList>
    </citation>
    <scope>NUCLEOTIDE SEQUENCE</scope>
    <source>
        <strain evidence="2">USDA</strain>
    </source>
</reference>
<name>E0VPB2_PEDHC</name>
<dbReference type="Proteomes" id="UP000009046">
    <property type="component" value="Unassembled WGS sequence"/>
</dbReference>
<keyword evidence="1" id="KW-1133">Transmembrane helix</keyword>
<evidence type="ECO:0000313" key="3">
    <source>
        <dbReference type="EnsemblMetazoa" id="PHUM356080-PA"/>
    </source>
</evidence>
<dbReference type="KEGG" id="phu:Phum_PHUM356080"/>
<dbReference type="CTD" id="8232056"/>
<feature type="transmembrane region" description="Helical" evidence="1">
    <location>
        <begin position="114"/>
        <end position="138"/>
    </location>
</feature>
<dbReference type="EMBL" id="AAZO01004140">
    <property type="status" value="NOT_ANNOTATED_CDS"/>
    <property type="molecule type" value="Genomic_DNA"/>
</dbReference>
<dbReference type="RefSeq" id="XP_002427956.1">
    <property type="nucleotide sequence ID" value="XM_002427911.1"/>
</dbReference>
<dbReference type="InParanoid" id="E0VPB2"/>
<accession>E0VPB2</accession>
<dbReference type="OMA" id="RIMILNG"/>
<reference evidence="2" key="2">
    <citation type="submission" date="2007-04" db="EMBL/GenBank/DDBJ databases">
        <title>The genome of the human body louse.</title>
        <authorList>
            <consortium name="The Human Body Louse Genome Consortium"/>
            <person name="Kirkness E."/>
            <person name="Walenz B."/>
            <person name="Hass B."/>
            <person name="Bruggner R."/>
            <person name="Strausberg R."/>
        </authorList>
    </citation>
    <scope>NUCLEOTIDE SEQUENCE</scope>
    <source>
        <strain evidence="2">USDA</strain>
    </source>
</reference>
<dbReference type="HOGENOM" id="CLU_1752127_0_0_1"/>
<reference evidence="3" key="3">
    <citation type="submission" date="2021-02" db="UniProtKB">
        <authorList>
            <consortium name="EnsemblMetazoa"/>
        </authorList>
    </citation>
    <scope>IDENTIFICATION</scope>
    <source>
        <strain evidence="3">USDA</strain>
    </source>
</reference>
<dbReference type="OrthoDB" id="8188942at2759"/>
<proteinExistence type="predicted"/>
<dbReference type="eggNOG" id="ENOG502S77D">
    <property type="taxonomic scope" value="Eukaryota"/>
</dbReference>
<protein>
    <submittedName>
        <fullName evidence="2 3">Uncharacterized protein</fullName>
    </submittedName>
</protein>
<dbReference type="EMBL" id="DS235363">
    <property type="protein sequence ID" value="EEB15218.1"/>
    <property type="molecule type" value="Genomic_DNA"/>
</dbReference>
<keyword evidence="4" id="KW-1185">Reference proteome</keyword>
<dbReference type="STRING" id="121224.E0VPB2"/>
<organism>
    <name type="scientific">Pediculus humanus subsp. corporis</name>
    <name type="common">Body louse</name>
    <dbReference type="NCBI Taxonomy" id="121224"/>
    <lineage>
        <taxon>Eukaryota</taxon>
        <taxon>Metazoa</taxon>
        <taxon>Ecdysozoa</taxon>
        <taxon>Arthropoda</taxon>
        <taxon>Hexapoda</taxon>
        <taxon>Insecta</taxon>
        <taxon>Pterygota</taxon>
        <taxon>Neoptera</taxon>
        <taxon>Paraneoptera</taxon>
        <taxon>Psocodea</taxon>
        <taxon>Troctomorpha</taxon>
        <taxon>Phthiraptera</taxon>
        <taxon>Anoplura</taxon>
        <taxon>Pediculidae</taxon>
        <taxon>Pediculus</taxon>
    </lineage>
</organism>